<sequence>MSIRLPLIFLWLLVHFSCNQVQKVTDSIPSELIDSSKTAKSTEEQLVLPAKVIGIVDGDTVDVLYHDLPLRIRMEHIDAPEKRGKQAFGNKAKLVISDLCFGQNINLLTDGKFDMGGRLIAEILNEEGINVNKEMVRLGYAWHFKKYSTEMSYDVLEMEARKARRGLWQGENPIAPWDFR</sequence>
<comment type="caution">
    <text evidence="5">The sequence shown here is derived from an EMBL/GenBank/DDBJ whole genome shotgun (WGS) entry which is preliminary data.</text>
</comment>
<evidence type="ECO:0000256" key="1">
    <source>
        <dbReference type="ARBA" id="ARBA00022722"/>
    </source>
</evidence>
<feature type="domain" description="TNase-like" evidence="4">
    <location>
        <begin position="46"/>
        <end position="170"/>
    </location>
</feature>
<dbReference type="Proteomes" id="UP001262889">
    <property type="component" value="Unassembled WGS sequence"/>
</dbReference>
<dbReference type="PROSITE" id="PS50830">
    <property type="entry name" value="TNASE_3"/>
    <property type="match status" value="1"/>
</dbReference>
<dbReference type="PROSITE" id="PS01123">
    <property type="entry name" value="TNASE_1"/>
    <property type="match status" value="1"/>
</dbReference>
<keyword evidence="6" id="KW-1185">Reference proteome</keyword>
<dbReference type="Pfam" id="PF00565">
    <property type="entry name" value="SNase"/>
    <property type="match status" value="1"/>
</dbReference>
<protein>
    <submittedName>
        <fullName evidence="5">Thermonuclease family protein</fullName>
    </submittedName>
</protein>
<evidence type="ECO:0000313" key="5">
    <source>
        <dbReference type="EMBL" id="MDT0641639.1"/>
    </source>
</evidence>
<evidence type="ECO:0000256" key="2">
    <source>
        <dbReference type="ARBA" id="ARBA00022759"/>
    </source>
</evidence>
<dbReference type="EMBL" id="JAVRHQ010000001">
    <property type="protein sequence ID" value="MDT0641639.1"/>
    <property type="molecule type" value="Genomic_DNA"/>
</dbReference>
<dbReference type="InterPro" id="IPR002071">
    <property type="entry name" value="Thermonucl_AS"/>
</dbReference>
<evidence type="ECO:0000256" key="3">
    <source>
        <dbReference type="ARBA" id="ARBA00022801"/>
    </source>
</evidence>
<evidence type="ECO:0000259" key="4">
    <source>
        <dbReference type="PROSITE" id="PS50830"/>
    </source>
</evidence>
<dbReference type="InterPro" id="IPR016071">
    <property type="entry name" value="Staphylococal_nuclease_OB-fold"/>
</dbReference>
<dbReference type="RefSeq" id="WP_311533343.1">
    <property type="nucleotide sequence ID" value="NZ_JAVRHQ010000001.1"/>
</dbReference>
<dbReference type="InterPro" id="IPR035437">
    <property type="entry name" value="SNase_OB-fold_sf"/>
</dbReference>
<organism evidence="5 6">
    <name type="scientific">Autumnicola tepida</name>
    <dbReference type="NCBI Taxonomy" id="3075595"/>
    <lineage>
        <taxon>Bacteria</taxon>
        <taxon>Pseudomonadati</taxon>
        <taxon>Bacteroidota</taxon>
        <taxon>Flavobacteriia</taxon>
        <taxon>Flavobacteriales</taxon>
        <taxon>Flavobacteriaceae</taxon>
        <taxon>Autumnicola</taxon>
    </lineage>
</organism>
<accession>A0ABU3C5P7</accession>
<evidence type="ECO:0000313" key="6">
    <source>
        <dbReference type="Proteomes" id="UP001262889"/>
    </source>
</evidence>
<dbReference type="SUPFAM" id="SSF50199">
    <property type="entry name" value="Staphylococcal nuclease"/>
    <property type="match status" value="1"/>
</dbReference>
<dbReference type="Gene3D" id="2.40.50.90">
    <property type="match status" value="1"/>
</dbReference>
<reference evidence="5 6" key="1">
    <citation type="submission" date="2023-09" db="EMBL/GenBank/DDBJ databases">
        <authorList>
            <person name="Rey-Velasco X."/>
        </authorList>
    </citation>
    <scope>NUCLEOTIDE SEQUENCE [LARGE SCALE GENOMIC DNA]</scope>
    <source>
        <strain evidence="5 6">F363</strain>
    </source>
</reference>
<keyword evidence="1" id="KW-0540">Nuclease</keyword>
<keyword evidence="2" id="KW-0255">Endonuclease</keyword>
<dbReference type="PANTHER" id="PTHR12302">
    <property type="entry name" value="EBNA2 BINDING PROTEIN P100"/>
    <property type="match status" value="1"/>
</dbReference>
<gene>
    <name evidence="5" type="ORF">RM553_02230</name>
</gene>
<dbReference type="SMART" id="SM00318">
    <property type="entry name" value="SNc"/>
    <property type="match status" value="1"/>
</dbReference>
<keyword evidence="3" id="KW-0378">Hydrolase</keyword>
<proteinExistence type="predicted"/>
<name>A0ABU3C5P7_9FLAO</name>
<dbReference type="PANTHER" id="PTHR12302:SF3">
    <property type="entry name" value="SERINE_THREONINE-PROTEIN KINASE 31"/>
    <property type="match status" value="1"/>
</dbReference>